<dbReference type="AlphaFoldDB" id="A0A2P7NRI9"/>
<name>A0A2P7NRI9_9PROT</name>
<dbReference type="RefSeq" id="WP_106708186.1">
    <property type="nucleotide sequence ID" value="NZ_PXXU01000075.1"/>
</dbReference>
<dbReference type="Proteomes" id="UP000241912">
    <property type="component" value="Unassembled WGS sequence"/>
</dbReference>
<accession>A0A2P7NRI9</accession>
<keyword evidence="2" id="KW-1185">Reference proteome</keyword>
<comment type="caution">
    <text evidence="1">The sequence shown here is derived from an EMBL/GenBank/DDBJ whole genome shotgun (WGS) entry which is preliminary data.</text>
</comment>
<dbReference type="EMBL" id="PXXU01000075">
    <property type="protein sequence ID" value="PSJ16080.1"/>
    <property type="molecule type" value="Genomic_DNA"/>
</dbReference>
<proteinExistence type="predicted"/>
<gene>
    <name evidence="1" type="ORF">C7H79_15485</name>
</gene>
<evidence type="ECO:0000313" key="1">
    <source>
        <dbReference type="EMBL" id="PSJ16080.1"/>
    </source>
</evidence>
<organism evidence="1 2">
    <name type="scientific">Nitrosomonas supralitoralis</name>
    <dbReference type="NCBI Taxonomy" id="2116706"/>
    <lineage>
        <taxon>Bacteria</taxon>
        <taxon>Pseudomonadati</taxon>
        <taxon>Pseudomonadota</taxon>
        <taxon>Betaproteobacteria</taxon>
        <taxon>Nitrosomonadales</taxon>
        <taxon>Nitrosomonadaceae</taxon>
        <taxon>Nitrosomonas</taxon>
    </lineage>
</organism>
<evidence type="ECO:0000313" key="2">
    <source>
        <dbReference type="Proteomes" id="UP000241912"/>
    </source>
</evidence>
<reference evidence="1 2" key="1">
    <citation type="submission" date="2018-03" db="EMBL/GenBank/DDBJ databases">
        <title>Draft genome of Nitrosomonas supralitoralis APG5.</title>
        <authorList>
            <person name="Urakawa H."/>
            <person name="Lopez J.V."/>
        </authorList>
    </citation>
    <scope>NUCLEOTIDE SEQUENCE [LARGE SCALE GENOMIC DNA]</scope>
    <source>
        <strain evidence="1 2">APG5</strain>
    </source>
</reference>
<dbReference type="OrthoDB" id="8910754at2"/>
<protein>
    <submittedName>
        <fullName evidence="1">Uncharacterized protein</fullName>
    </submittedName>
</protein>
<sequence length="283" mass="32396">MLDISRRIAVISALVEEDTAQSLTYAALECRLTLEYLCYERFKLWHSYLSSDDLKNWQPKHVVKQISEDIDENIIRGFTVSISSHSSVDKQLKTKEYYESLDYIPLGHQSELNLNKMHSLWHGLANVALHIPVPAISWGELEIYGNKENIRNKVETTVEYLSGLRGNLFMSGVIGEVYSFKCFICDTSIKKPVKYLMSSPTLVNCINPKCNESYLIELDGKEQEFKITRRTIKFSCIGCNGDLDVPGNVFRELKLDQQLDLRCPSCNASSTVIMRPHMKKNKD</sequence>